<dbReference type="STRING" id="420953.SAMN05192543_106107"/>
<dbReference type="EMBL" id="FOQU01000006">
    <property type="protein sequence ID" value="SFJ25911.1"/>
    <property type="molecule type" value="Genomic_DNA"/>
</dbReference>
<dbReference type="GO" id="GO:0006633">
    <property type="term" value="P:fatty acid biosynthetic process"/>
    <property type="evidence" value="ECO:0007669"/>
    <property type="project" value="TreeGrafter"/>
</dbReference>
<dbReference type="InterPro" id="IPR020806">
    <property type="entry name" value="PKS_PP-bd"/>
</dbReference>
<keyword evidence="1" id="KW-0596">Phosphopantetheine</keyword>
<feature type="domain" description="Carrier" evidence="4">
    <location>
        <begin position="1145"/>
        <end position="1220"/>
    </location>
</feature>
<evidence type="ECO:0000313" key="6">
    <source>
        <dbReference type="EMBL" id="SFJ25911.1"/>
    </source>
</evidence>
<proteinExistence type="predicted"/>
<dbReference type="Gene3D" id="3.40.47.10">
    <property type="match status" value="1"/>
</dbReference>
<dbReference type="CDD" id="cd08952">
    <property type="entry name" value="KR_1_SDR_x"/>
    <property type="match status" value="1"/>
</dbReference>
<dbReference type="Gene3D" id="3.40.50.720">
    <property type="entry name" value="NAD(P)-binding Rossmann-like Domain"/>
    <property type="match status" value="1"/>
</dbReference>
<dbReference type="InterPro" id="IPR020841">
    <property type="entry name" value="PKS_Beta-ketoAc_synthase_dom"/>
</dbReference>
<keyword evidence="2" id="KW-0597">Phosphoprotein</keyword>
<keyword evidence="7" id="KW-1185">Reference proteome</keyword>
<dbReference type="InterPro" id="IPR013968">
    <property type="entry name" value="PKS_KR"/>
</dbReference>
<dbReference type="PANTHER" id="PTHR43775">
    <property type="entry name" value="FATTY ACID SYNTHASE"/>
    <property type="match status" value="1"/>
</dbReference>
<feature type="domain" description="Ketosynthase family 3 (KS3)" evidence="5">
    <location>
        <begin position="8"/>
        <end position="418"/>
    </location>
</feature>
<dbReference type="InterPro" id="IPR009081">
    <property type="entry name" value="PP-bd_ACP"/>
</dbReference>
<dbReference type="PROSITE" id="PS50075">
    <property type="entry name" value="CARRIER"/>
    <property type="match status" value="1"/>
</dbReference>
<dbReference type="SUPFAM" id="SSF51735">
    <property type="entry name" value="NAD(P)-binding Rossmann-fold domains"/>
    <property type="match status" value="2"/>
</dbReference>
<dbReference type="GO" id="GO:0031177">
    <property type="term" value="F:phosphopantetheine binding"/>
    <property type="evidence" value="ECO:0007669"/>
    <property type="project" value="InterPro"/>
</dbReference>
<evidence type="ECO:0000256" key="3">
    <source>
        <dbReference type="ARBA" id="ARBA00022679"/>
    </source>
</evidence>
<dbReference type="InterPro" id="IPR050091">
    <property type="entry name" value="PKS_NRPS_Biosynth_Enz"/>
</dbReference>
<sequence length="1280" mass="134722">MSLPLSGPSRVAIIGAACRFPGAENLAAFRALLADAREAVSTIPAARQGLARGAQRAGLLADVERFDPEFFGIAQREADQMDPQQRLLLELVVEALDAAGLPRKDLAGSRTGVYIGISTSDYSRLQVGGNGTLDLYSGTGNALSIAANRISYVLNLAGPSFALDTACSSSLNATHLAVRALRAGEIDLAIVGGVNLLLAGDLMEVFANARMLSPDGRCKTFDASADGYVRGEGGAIVLLKRAADAARDHHPVLALIAGSAANQDGRSNGLTAPSGPAQVAVIEAALADAGLQASDIDAVELHGTGTPLGDPIEAHALAQALRAKRASALLVGSVKTNIGHLESAAGIAGLLKAAVALDEGRLPASLNFQRVNPEIDLDALGLQVATATTPLSAQDRPAHIGVSSFGFGGSNAHVILEQVAAQPERDGHAVLDGAQAQIWSLPLSAAHPEALRELAARYADRIAGLASNELHDVCYSAARHRDHLDHRLFAQGDRASLVAALRAAAAGQTHDALWQGQRPAAGPRKLAILADDSALDDGRFALGMVLAAGAGKQAVSKLTGRWDLLLQAAEAPAGLPERIRVLHAREPAQALALLYVHGHDLRWERIYPQGQFTELPAYPWRRRRCWFAPLIAQEQPATATDSNAHNQHAYRIQWRELPKLDAQPVATTDAQRWLLVGGGELAEQLRTRIEADGDHVVTVGVEGNLATRKATVAGALATQGPQWRAVLHLDALDNRSHDSAQSLFIGGLATVQALIESGQQPMRLWFATRASQAVVARATLDHPAQAVLHGIARTLANEAPHLLGGSIDLPGTADHGEASALLYEAIRSPRAEHELASRDGAWWAPRLQRAPVAADIAVPPLDANGVYLVTGAFGALGEHLLRWLVERGARRLALLGRRTPDAAALQRIEALRAQQVRVESFLCDVGDADALRAALVTAEKQLDGSLAGVIHAAGAFEGAFLAQMTEQQVAKVLSGKADAALTLADALRGRDLPLFMLISSAAATFGLPGNGNYNAANAVLDAVAAHRRGQGHVALAVSPAPIVGIGMEATAPAALRAYWQRLGLQPLQVDGVLRQIEQVQDIHHLLALPVDWKEIARHVGDTPPPLLSELLEPVAAVSAKPVASDAARAPWRQWLIDAPTAQRTHLLEQRIGEILGRVLHLPTGERPDPVLGLQEQGMDSLMALEFHDNLQRASGLQLPSTLALETPSVRSLATRLLGLLLPAADTAGHAHGAVPASSPAIATARPSTLANQPVHELLSLIAGLDDAEAWQELITATGDA</sequence>
<dbReference type="PROSITE" id="PS52004">
    <property type="entry name" value="KS3_2"/>
    <property type="match status" value="1"/>
</dbReference>
<dbReference type="Pfam" id="PF00109">
    <property type="entry name" value="ketoacyl-synt"/>
    <property type="match status" value="1"/>
</dbReference>
<evidence type="ECO:0000313" key="7">
    <source>
        <dbReference type="Proteomes" id="UP000199548"/>
    </source>
</evidence>
<evidence type="ECO:0000256" key="1">
    <source>
        <dbReference type="ARBA" id="ARBA00022450"/>
    </source>
</evidence>
<evidence type="ECO:0000259" key="4">
    <source>
        <dbReference type="PROSITE" id="PS50075"/>
    </source>
</evidence>
<keyword evidence="3" id="KW-0808">Transferase</keyword>
<organism evidence="6 7">
    <name type="scientific">Paraburkholderia megapolitana</name>
    <dbReference type="NCBI Taxonomy" id="420953"/>
    <lineage>
        <taxon>Bacteria</taxon>
        <taxon>Pseudomonadati</taxon>
        <taxon>Pseudomonadota</taxon>
        <taxon>Betaproteobacteria</taxon>
        <taxon>Burkholderiales</taxon>
        <taxon>Burkholderiaceae</taxon>
        <taxon>Paraburkholderia</taxon>
    </lineage>
</organism>
<dbReference type="InterPro" id="IPR014031">
    <property type="entry name" value="Ketoacyl_synth_C"/>
</dbReference>
<dbReference type="GO" id="GO:0004312">
    <property type="term" value="F:fatty acid synthase activity"/>
    <property type="evidence" value="ECO:0007669"/>
    <property type="project" value="TreeGrafter"/>
</dbReference>
<dbReference type="OrthoDB" id="9778690at2"/>
<reference evidence="6 7" key="1">
    <citation type="submission" date="2016-10" db="EMBL/GenBank/DDBJ databases">
        <authorList>
            <person name="de Groot N.N."/>
        </authorList>
    </citation>
    <scope>NUCLEOTIDE SEQUENCE [LARGE SCALE GENOMIC DNA]</scope>
    <source>
        <strain evidence="6 7">LMG 23650</strain>
    </source>
</reference>
<protein>
    <submittedName>
        <fullName evidence="6">Phosphopantetheine attachment site</fullName>
    </submittedName>
</protein>
<dbReference type="CDD" id="cd00833">
    <property type="entry name" value="PKS"/>
    <property type="match status" value="1"/>
</dbReference>
<dbReference type="Pfam" id="PF16197">
    <property type="entry name" value="KAsynt_C_assoc"/>
    <property type="match status" value="1"/>
</dbReference>
<dbReference type="InterPro" id="IPR036736">
    <property type="entry name" value="ACP-like_sf"/>
</dbReference>
<dbReference type="InterPro" id="IPR057326">
    <property type="entry name" value="KR_dom"/>
</dbReference>
<dbReference type="InterPro" id="IPR036291">
    <property type="entry name" value="NAD(P)-bd_dom_sf"/>
</dbReference>
<dbReference type="InterPro" id="IPR032821">
    <property type="entry name" value="PKS_assoc"/>
</dbReference>
<gene>
    <name evidence="6" type="ORF">SAMN05192543_106107</name>
</gene>
<dbReference type="InterPro" id="IPR016039">
    <property type="entry name" value="Thiolase-like"/>
</dbReference>
<evidence type="ECO:0000256" key="2">
    <source>
        <dbReference type="ARBA" id="ARBA00022553"/>
    </source>
</evidence>
<dbReference type="SMART" id="SM00825">
    <property type="entry name" value="PKS_KS"/>
    <property type="match status" value="1"/>
</dbReference>
<dbReference type="SMART" id="SM00822">
    <property type="entry name" value="PKS_KR"/>
    <property type="match status" value="1"/>
</dbReference>
<dbReference type="Gene3D" id="3.30.70.3290">
    <property type="match status" value="1"/>
</dbReference>
<dbReference type="SUPFAM" id="SSF47336">
    <property type="entry name" value="ACP-like"/>
    <property type="match status" value="1"/>
</dbReference>
<dbReference type="SMART" id="SM00823">
    <property type="entry name" value="PKS_PP"/>
    <property type="match status" value="1"/>
</dbReference>
<dbReference type="Pfam" id="PF02801">
    <property type="entry name" value="Ketoacyl-synt_C"/>
    <property type="match status" value="1"/>
</dbReference>
<dbReference type="RefSeq" id="WP_091015048.1">
    <property type="nucleotide sequence ID" value="NZ_CP041743.1"/>
</dbReference>
<dbReference type="Pfam" id="PF08659">
    <property type="entry name" value="KR"/>
    <property type="match status" value="1"/>
</dbReference>
<dbReference type="Proteomes" id="UP000199548">
    <property type="component" value="Unassembled WGS sequence"/>
</dbReference>
<dbReference type="AlphaFoldDB" id="A0A1I3PXH8"/>
<dbReference type="PANTHER" id="PTHR43775:SF51">
    <property type="entry name" value="INACTIVE PHENOLPHTHIOCEROL SYNTHESIS POLYKETIDE SYNTHASE TYPE I PKS1-RELATED"/>
    <property type="match status" value="1"/>
</dbReference>
<name>A0A1I3PXH8_9BURK</name>
<accession>A0A1I3PXH8</accession>
<dbReference type="InterPro" id="IPR014030">
    <property type="entry name" value="Ketoacyl_synth_N"/>
</dbReference>
<dbReference type="Gene3D" id="1.10.1200.10">
    <property type="entry name" value="ACP-like"/>
    <property type="match status" value="1"/>
</dbReference>
<dbReference type="Pfam" id="PF00550">
    <property type="entry name" value="PP-binding"/>
    <property type="match status" value="1"/>
</dbReference>
<evidence type="ECO:0000259" key="5">
    <source>
        <dbReference type="PROSITE" id="PS52004"/>
    </source>
</evidence>
<dbReference type="SUPFAM" id="SSF53901">
    <property type="entry name" value="Thiolase-like"/>
    <property type="match status" value="1"/>
</dbReference>